<name>A0ABZ2CT68_9BACI</name>
<keyword evidence="3" id="KW-1185">Reference proteome</keyword>
<dbReference type="EMBL" id="CP144921">
    <property type="protein sequence ID" value="WWA30369.1"/>
    <property type="molecule type" value="Genomic_DNA"/>
</dbReference>
<proteinExistence type="predicted"/>
<evidence type="ECO:0000256" key="1">
    <source>
        <dbReference type="SAM" id="MobiDB-lite"/>
    </source>
</evidence>
<gene>
    <name evidence="2" type="ORF">V5G21_00810</name>
</gene>
<organism evidence="2 3">
    <name type="scientific">Shouchella rhizosphaerae</name>
    <dbReference type="NCBI Taxonomy" id="866786"/>
    <lineage>
        <taxon>Bacteria</taxon>
        <taxon>Bacillati</taxon>
        <taxon>Bacillota</taxon>
        <taxon>Bacilli</taxon>
        <taxon>Bacillales</taxon>
        <taxon>Bacillaceae</taxon>
        <taxon>Shouchella</taxon>
    </lineage>
</organism>
<protein>
    <recommendedName>
        <fullName evidence="4">Phr family secreted Rap phosphatase inhibitor</fullName>
    </recommendedName>
</protein>
<evidence type="ECO:0008006" key="4">
    <source>
        <dbReference type="Google" id="ProtNLM"/>
    </source>
</evidence>
<sequence length="57" mass="5647">MFKNIVKFMGAILIFGGILVGASFGSDSAGPGNVPLPGSEIGGPGNVNLPTGSEKLD</sequence>
<evidence type="ECO:0000313" key="3">
    <source>
        <dbReference type="Proteomes" id="UP001341136"/>
    </source>
</evidence>
<evidence type="ECO:0000313" key="2">
    <source>
        <dbReference type="EMBL" id="WWA30369.1"/>
    </source>
</evidence>
<reference evidence="2 3" key="1">
    <citation type="submission" date="2024-01" db="EMBL/GenBank/DDBJ databases">
        <title>Culturomics analysis of mouse respiratory tract.</title>
        <authorList>
            <person name="Phillips A.M."/>
            <person name="Collette N.M."/>
            <person name="Mageeney C.M."/>
            <person name="Sinha A."/>
            <person name="Hern K.E."/>
            <person name="Arkin A.P."/>
            <person name="Williams K.P."/>
            <person name="Branda S."/>
        </authorList>
    </citation>
    <scope>NUCLEOTIDE SEQUENCE [LARGE SCALE GENOMIC DNA]</scope>
    <source>
        <strain evidence="2 3">CP20</strain>
    </source>
</reference>
<feature type="region of interest" description="Disordered" evidence="1">
    <location>
        <begin position="33"/>
        <end position="57"/>
    </location>
</feature>
<dbReference type="RefSeq" id="WP_338465126.1">
    <property type="nucleotide sequence ID" value="NZ_CP144921.1"/>
</dbReference>
<dbReference type="Proteomes" id="UP001341136">
    <property type="component" value="Chromosome"/>
</dbReference>
<accession>A0ABZ2CT68</accession>